<dbReference type="EnsemblPlants" id="OPUNC02G02180.2">
    <property type="protein sequence ID" value="OPUNC02G02180.2"/>
    <property type="gene ID" value="OPUNC02G02180"/>
</dbReference>
<accession>A0A0E0JV83</accession>
<reference evidence="2" key="1">
    <citation type="submission" date="2015-04" db="UniProtKB">
        <authorList>
            <consortium name="EnsemblPlants"/>
        </authorList>
    </citation>
    <scope>IDENTIFICATION</scope>
</reference>
<name>A0A0E0JV83_ORYPU</name>
<dbReference type="AlphaFoldDB" id="A0A0E0JV83"/>
<evidence type="ECO:0000313" key="3">
    <source>
        <dbReference type="Proteomes" id="UP000026962"/>
    </source>
</evidence>
<dbReference type="Gramene" id="OPUNC02G02180.2">
    <property type="protein sequence ID" value="OPUNC02G02180.2"/>
    <property type="gene ID" value="OPUNC02G02180"/>
</dbReference>
<evidence type="ECO:0000256" key="1">
    <source>
        <dbReference type="SAM" id="Phobius"/>
    </source>
</evidence>
<reference evidence="2" key="2">
    <citation type="submission" date="2018-05" db="EMBL/GenBank/DDBJ databases">
        <title>OpunRS2 (Oryza punctata Reference Sequence Version 2).</title>
        <authorList>
            <person name="Zhang J."/>
            <person name="Kudrna D."/>
            <person name="Lee S."/>
            <person name="Talag J."/>
            <person name="Welchert J."/>
            <person name="Wing R.A."/>
        </authorList>
    </citation>
    <scope>NUCLEOTIDE SEQUENCE [LARGE SCALE GENOMIC DNA]</scope>
</reference>
<organism evidence="2">
    <name type="scientific">Oryza punctata</name>
    <name type="common">Red rice</name>
    <dbReference type="NCBI Taxonomy" id="4537"/>
    <lineage>
        <taxon>Eukaryota</taxon>
        <taxon>Viridiplantae</taxon>
        <taxon>Streptophyta</taxon>
        <taxon>Embryophyta</taxon>
        <taxon>Tracheophyta</taxon>
        <taxon>Spermatophyta</taxon>
        <taxon>Magnoliopsida</taxon>
        <taxon>Liliopsida</taxon>
        <taxon>Poales</taxon>
        <taxon>Poaceae</taxon>
        <taxon>BOP clade</taxon>
        <taxon>Oryzoideae</taxon>
        <taxon>Oryzeae</taxon>
        <taxon>Oryzinae</taxon>
        <taxon>Oryza</taxon>
    </lineage>
</organism>
<keyword evidence="3" id="KW-1185">Reference proteome</keyword>
<keyword evidence="1" id="KW-0812">Transmembrane</keyword>
<proteinExistence type="predicted"/>
<feature type="transmembrane region" description="Helical" evidence="1">
    <location>
        <begin position="6"/>
        <end position="26"/>
    </location>
</feature>
<protein>
    <submittedName>
        <fullName evidence="2">Uncharacterized protein</fullName>
    </submittedName>
</protein>
<keyword evidence="1" id="KW-1133">Transmembrane helix</keyword>
<dbReference type="HOGENOM" id="CLU_2516555_0_0_1"/>
<keyword evidence="1" id="KW-0472">Membrane</keyword>
<dbReference type="Proteomes" id="UP000026962">
    <property type="component" value="Chromosome 2"/>
</dbReference>
<evidence type="ECO:0000313" key="2">
    <source>
        <dbReference type="EnsemblPlants" id="OPUNC02G02180.2"/>
    </source>
</evidence>
<sequence length="85" mass="9787">MGGWDWKILQIKFYIVSIHLISLIYFKDINVAAVKKRYRTTVKLYAKELLCGLAKAATTSTEQEEDSGQRCCGDGWWRHDKTDSS</sequence>